<evidence type="ECO:0000313" key="3">
    <source>
        <dbReference type="Proteomes" id="UP000177515"/>
    </source>
</evidence>
<dbReference type="InterPro" id="IPR011059">
    <property type="entry name" value="Metal-dep_hydrolase_composite"/>
</dbReference>
<protein>
    <submittedName>
        <fullName evidence="2">Amidohydrolase</fullName>
    </submittedName>
</protein>
<proteinExistence type="predicted"/>
<organism evidence="2 3">
    <name type="scientific">Cupriavidus malaysiensis</name>
    <dbReference type="NCBI Taxonomy" id="367825"/>
    <lineage>
        <taxon>Bacteria</taxon>
        <taxon>Pseudomonadati</taxon>
        <taxon>Pseudomonadota</taxon>
        <taxon>Betaproteobacteria</taxon>
        <taxon>Burkholderiales</taxon>
        <taxon>Burkholderiaceae</taxon>
        <taxon>Cupriavidus</taxon>
    </lineage>
</organism>
<dbReference type="SUPFAM" id="SSF51338">
    <property type="entry name" value="Composite domain of metallo-dependent hydrolases"/>
    <property type="match status" value="1"/>
</dbReference>
<dbReference type="EMBL" id="CP017755">
    <property type="protein sequence ID" value="AOZ10091.1"/>
    <property type="molecule type" value="Genomic_DNA"/>
</dbReference>
<dbReference type="Proteomes" id="UP000177515">
    <property type="component" value="Chromosome 2"/>
</dbReference>
<dbReference type="CDD" id="cd01300">
    <property type="entry name" value="YtcJ_like"/>
    <property type="match status" value="1"/>
</dbReference>
<keyword evidence="3" id="KW-1185">Reference proteome</keyword>
<dbReference type="PANTHER" id="PTHR22642">
    <property type="entry name" value="IMIDAZOLONEPROPIONASE"/>
    <property type="match status" value="1"/>
</dbReference>
<dbReference type="Gene3D" id="3.10.310.70">
    <property type="match status" value="1"/>
</dbReference>
<gene>
    <name evidence="2" type="ORF">BKK80_31055</name>
</gene>
<dbReference type="SUPFAM" id="SSF51556">
    <property type="entry name" value="Metallo-dependent hydrolases"/>
    <property type="match status" value="1"/>
</dbReference>
<accession>A0ABN4TUX0</accession>
<evidence type="ECO:0000313" key="2">
    <source>
        <dbReference type="EMBL" id="AOZ10091.1"/>
    </source>
</evidence>
<dbReference type="PANTHER" id="PTHR22642:SF2">
    <property type="entry name" value="PROTEIN LONG AFTER FAR-RED 3"/>
    <property type="match status" value="1"/>
</dbReference>
<dbReference type="Gene3D" id="3.20.20.140">
    <property type="entry name" value="Metal-dependent hydrolases"/>
    <property type="match status" value="1"/>
</dbReference>
<reference evidence="2 3" key="1">
    <citation type="submission" date="2016-10" db="EMBL/GenBank/DDBJ databases">
        <title>Complete genome sequences of three Cupriavidus strains isolated from various Malaysian environments.</title>
        <authorList>
            <person name="Abdullah A.A.-A."/>
            <person name="Shafie N.A.H."/>
            <person name="Lau N.S."/>
        </authorList>
    </citation>
    <scope>NUCLEOTIDE SEQUENCE [LARGE SCALE GENOMIC DNA]</scope>
    <source>
        <strain evidence="2 3">USMAA1020</strain>
    </source>
</reference>
<feature type="domain" description="Amidohydrolase 3" evidence="1">
    <location>
        <begin position="61"/>
        <end position="546"/>
    </location>
</feature>
<dbReference type="Gene3D" id="2.30.40.10">
    <property type="entry name" value="Urease, subunit C, domain 1"/>
    <property type="match status" value="1"/>
</dbReference>
<evidence type="ECO:0000259" key="1">
    <source>
        <dbReference type="Pfam" id="PF07969"/>
    </source>
</evidence>
<dbReference type="InterPro" id="IPR032466">
    <property type="entry name" value="Metal_Hydrolase"/>
</dbReference>
<dbReference type="InterPro" id="IPR013108">
    <property type="entry name" value="Amidohydro_3"/>
</dbReference>
<name>A0ABN4TUX0_9BURK</name>
<dbReference type="InterPro" id="IPR033932">
    <property type="entry name" value="YtcJ-like"/>
</dbReference>
<sequence length="553" mass="60459">MPHSTTAQSTTVFVARKILTMNPLQPSATHVAVRDGRVLAVGDAASVRGWGPARIDETFADKILMPGMIEGHSHLLEGGMWKFVYVGYYDRRGPDGRVWPGLTRLEDVVARLREAEAALDDPARPLLAWGFDPIHFGSARMTVRELDQVSGERPVVVLHASVHLMNVNSAMLRRAGIDAETPVDGIARDEDGRPSGELQEFAAMFLVFKTIGNVFFDAGQTEEGIWNFGRVAQQAGVTIATDLVNDLGDDSIENLARVTADPDYPLRLVPAYAPMRDLEGKGAARVGQARAHNTDKLHFGLVKLVIDGSIQGFTARLRWPGYYNGAPNGLWLVPPQQLKELLATYHGAGLTVHIHTNGDEATDVAMDALEAVLREQPRWDHRHTLQHCQLADASQFRRMAALGMCVNLFANHLYYWGDAHYAMTVGPDRANRMNAANTARTCGLTYSMHSDAPITPIGPLFTAWCAVNRQTAAGRILGPSERIPVYDALQAMTLGAARTLKLDHVAGSIEVGKYADFAVLEQDPLEVPREALRYVPVWGTVLGGRVFPAPGQS</sequence>
<dbReference type="Pfam" id="PF07969">
    <property type="entry name" value="Amidohydro_3"/>
    <property type="match status" value="1"/>
</dbReference>
<dbReference type="RefSeq" id="WP_071038786.1">
    <property type="nucleotide sequence ID" value="NZ_CP017755.1"/>
</dbReference>